<dbReference type="Pfam" id="PF08011">
    <property type="entry name" value="PDDEXK_9"/>
    <property type="match status" value="1"/>
</dbReference>
<accession>A0A1S8S6A1</accession>
<dbReference type="PANTHER" id="PTHR34825:SF1">
    <property type="entry name" value="AAA-ATPASE-LIKE DOMAIN-CONTAINING PROTEIN"/>
    <property type="match status" value="1"/>
</dbReference>
<evidence type="ECO:0000259" key="1">
    <source>
        <dbReference type="Pfam" id="PF09820"/>
    </source>
</evidence>
<dbReference type="Proteomes" id="UP000190973">
    <property type="component" value="Unassembled WGS sequence"/>
</dbReference>
<dbReference type="RefSeq" id="WP_077839171.1">
    <property type="nucleotide sequence ID" value="NZ_JABTAE010000001.1"/>
</dbReference>
<dbReference type="AlphaFoldDB" id="A0A1S8S6A1"/>
<dbReference type="InterPro" id="IPR012547">
    <property type="entry name" value="PDDEXK_9"/>
</dbReference>
<dbReference type="PANTHER" id="PTHR34825">
    <property type="entry name" value="CONSERVED PROTEIN, WITH A WEAK D-GALACTARATE DEHYDRATASE/ALTRONATE HYDROLASE DOMAIN"/>
    <property type="match status" value="1"/>
</dbReference>
<dbReference type="Pfam" id="PF09820">
    <property type="entry name" value="AAA-ATPase_like"/>
    <property type="match status" value="1"/>
</dbReference>
<proteinExistence type="predicted"/>
<comment type="caution">
    <text evidence="2">The sequence shown here is derived from an EMBL/GenBank/DDBJ whole genome shotgun (WGS) entry which is preliminary data.</text>
</comment>
<protein>
    <submittedName>
        <fullName evidence="2">Putative AAA-ATPase</fullName>
    </submittedName>
</protein>
<evidence type="ECO:0000313" key="2">
    <source>
        <dbReference type="EMBL" id="OOM60937.1"/>
    </source>
</evidence>
<sequence length="586" mass="68656">MRKTIQIGTSDFKKLIEGKNYFVDKSLLIKEFIENSADIILTPRPRRFGKTLNLSMLRYFFDIKTKNETKDLFKDLKIENEKEIMKLQGEYPVIFITFKNQKHLSYDDFKIGIQMLLSNLYKEHEYLLESNNLSEFDKADFKEIISRKAPVGIFSEAISNLMMYMNKHYGKKVMLFIDEYDVPIQEAYLDKGNPIHIRSLGTFEEPNARFGLSQHDNMIVLIRNLLTSALKDNPYVEKSLITGILRVVKESIFSGLNNLEVNTLLRKTFNDKFGFTKNEIRELLSYYKCEDDMQNIKKWYNGYIFGGEVIYNPWSVLNYLKNTREGFMPYWINSSSNDLIKRLLLKGDNNIKLELEELIEGNSINKKIDDSIVMAEVEDSNENIWSFLLMSGYLKAVKTENIEGILNCELKIPNKEVLIFYRNLIEKWFKEALTNQKYELMLNTLITGNIKIFAGLFKEFVINNLSYFDISGKEPERVYHAFVLGMLVSLSNEYEVKSNKESGYGRYDVMIIPKDISKIGIIIEFKKIDYFLDDTIEEATKEALRQIEEKNYAQELFQKEVKNIIKLAIVFKEKEVRVTQGENLDY</sequence>
<feature type="domain" description="AAA-ATPase-like" evidence="1">
    <location>
        <begin position="7"/>
        <end position="253"/>
    </location>
</feature>
<reference evidence="2 3" key="1">
    <citation type="submission" date="2016-05" db="EMBL/GenBank/DDBJ databases">
        <title>Microbial solvent formation.</title>
        <authorList>
            <person name="Poehlein A."/>
            <person name="Montoya Solano J.D."/>
            <person name="Flitsch S."/>
            <person name="Krabben P."/>
            <person name="Duerre P."/>
            <person name="Daniel R."/>
        </authorList>
    </citation>
    <scope>NUCLEOTIDE SEQUENCE [LARGE SCALE GENOMIC DNA]</scope>
    <source>
        <strain evidence="2 3">DSM 53</strain>
    </source>
</reference>
<dbReference type="InterPro" id="IPR018631">
    <property type="entry name" value="AAA-ATPase-like_dom"/>
</dbReference>
<evidence type="ECO:0000313" key="3">
    <source>
        <dbReference type="Proteomes" id="UP000190973"/>
    </source>
</evidence>
<dbReference type="EMBL" id="LZZI01000044">
    <property type="protein sequence ID" value="OOM60937.1"/>
    <property type="molecule type" value="Genomic_DNA"/>
</dbReference>
<gene>
    <name evidence="2" type="ORF">CLBCK_26540</name>
</gene>
<organism evidence="2 3">
    <name type="scientific">Clostridium beijerinckii</name>
    <name type="common">Clostridium MP</name>
    <dbReference type="NCBI Taxonomy" id="1520"/>
    <lineage>
        <taxon>Bacteria</taxon>
        <taxon>Bacillati</taxon>
        <taxon>Bacillota</taxon>
        <taxon>Clostridia</taxon>
        <taxon>Eubacteriales</taxon>
        <taxon>Clostridiaceae</taxon>
        <taxon>Clostridium</taxon>
    </lineage>
</organism>
<name>A0A1S8S6A1_CLOBE</name>